<dbReference type="PROSITE" id="PS51054">
    <property type="entry name" value="ORANGE"/>
    <property type="match status" value="1"/>
</dbReference>
<dbReference type="PANTHER" id="PTHR10985">
    <property type="entry name" value="BASIC HELIX-LOOP-HELIX TRANSCRIPTION FACTOR, HES-RELATED"/>
    <property type="match status" value="1"/>
</dbReference>
<dbReference type="OrthoDB" id="6085656at2759"/>
<comment type="caution">
    <text evidence="9">The sequence shown here is derived from an EMBL/GenBank/DDBJ whole genome shotgun (WGS) entry which is preliminary data.</text>
</comment>
<dbReference type="InterPro" id="IPR036638">
    <property type="entry name" value="HLH_DNA-bd_sf"/>
</dbReference>
<dbReference type="GO" id="GO:0006355">
    <property type="term" value="P:regulation of DNA-templated transcription"/>
    <property type="evidence" value="ECO:0007669"/>
    <property type="project" value="InterPro"/>
</dbReference>
<dbReference type="PROSITE" id="PS50888">
    <property type="entry name" value="BHLH"/>
    <property type="match status" value="1"/>
</dbReference>
<feature type="compositionally biased region" description="Low complexity" evidence="6">
    <location>
        <begin position="171"/>
        <end position="184"/>
    </location>
</feature>
<comment type="subcellular location">
    <subcellularLocation>
        <location evidence="1">Nucleus</location>
    </subcellularLocation>
</comment>
<dbReference type="GO" id="GO:0046983">
    <property type="term" value="F:protein dimerization activity"/>
    <property type="evidence" value="ECO:0007669"/>
    <property type="project" value="InterPro"/>
</dbReference>
<keyword evidence="10" id="KW-1185">Reference proteome</keyword>
<dbReference type="GO" id="GO:0005634">
    <property type="term" value="C:nucleus"/>
    <property type="evidence" value="ECO:0007669"/>
    <property type="project" value="UniProtKB-SubCell"/>
</dbReference>
<proteinExistence type="predicted"/>
<dbReference type="GO" id="GO:0003677">
    <property type="term" value="F:DNA binding"/>
    <property type="evidence" value="ECO:0007669"/>
    <property type="project" value="UniProtKB-KW"/>
</dbReference>
<gene>
    <name evidence="9" type="primary">hes4</name>
    <name evidence="9" type="ORF">AVEN_173031_1</name>
</gene>
<dbReference type="SMART" id="SM00353">
    <property type="entry name" value="HLH"/>
    <property type="match status" value="1"/>
</dbReference>
<evidence type="ECO:0000256" key="3">
    <source>
        <dbReference type="ARBA" id="ARBA00023125"/>
    </source>
</evidence>
<evidence type="ECO:0000256" key="5">
    <source>
        <dbReference type="ARBA" id="ARBA00023242"/>
    </source>
</evidence>
<reference evidence="9 10" key="1">
    <citation type="journal article" date="2019" name="Sci. Rep.">
        <title>Orb-weaving spider Araneus ventricosus genome elucidates the spidroin gene catalogue.</title>
        <authorList>
            <person name="Kono N."/>
            <person name="Nakamura H."/>
            <person name="Ohtoshi R."/>
            <person name="Moran D.A.P."/>
            <person name="Shinohara A."/>
            <person name="Yoshida Y."/>
            <person name="Fujiwara M."/>
            <person name="Mori M."/>
            <person name="Tomita M."/>
            <person name="Arakawa K."/>
        </authorList>
    </citation>
    <scope>NUCLEOTIDE SEQUENCE [LARGE SCALE GENOMIC DNA]</scope>
</reference>
<evidence type="ECO:0000259" key="8">
    <source>
        <dbReference type="PROSITE" id="PS51054"/>
    </source>
</evidence>
<keyword evidence="4" id="KW-0804">Transcription</keyword>
<feature type="region of interest" description="Disordered" evidence="6">
    <location>
        <begin position="171"/>
        <end position="190"/>
    </location>
</feature>
<evidence type="ECO:0000256" key="6">
    <source>
        <dbReference type="SAM" id="MobiDB-lite"/>
    </source>
</evidence>
<evidence type="ECO:0000256" key="4">
    <source>
        <dbReference type="ARBA" id="ARBA00023163"/>
    </source>
</evidence>
<evidence type="ECO:0000313" key="10">
    <source>
        <dbReference type="Proteomes" id="UP000499080"/>
    </source>
</evidence>
<accession>A0A4Y2LQY2</accession>
<dbReference type="Gene3D" id="4.10.280.10">
    <property type="entry name" value="Helix-loop-helix DNA-binding domain"/>
    <property type="match status" value="1"/>
</dbReference>
<dbReference type="AlphaFoldDB" id="A0A4Y2LQY2"/>
<dbReference type="Gene3D" id="6.10.250.980">
    <property type="match status" value="1"/>
</dbReference>
<evidence type="ECO:0000256" key="1">
    <source>
        <dbReference type="ARBA" id="ARBA00004123"/>
    </source>
</evidence>
<organism evidence="9 10">
    <name type="scientific">Araneus ventricosus</name>
    <name type="common">Orbweaver spider</name>
    <name type="synonym">Epeira ventricosa</name>
    <dbReference type="NCBI Taxonomy" id="182803"/>
    <lineage>
        <taxon>Eukaryota</taxon>
        <taxon>Metazoa</taxon>
        <taxon>Ecdysozoa</taxon>
        <taxon>Arthropoda</taxon>
        <taxon>Chelicerata</taxon>
        <taxon>Arachnida</taxon>
        <taxon>Araneae</taxon>
        <taxon>Araneomorphae</taxon>
        <taxon>Entelegynae</taxon>
        <taxon>Araneoidea</taxon>
        <taxon>Araneidae</taxon>
        <taxon>Araneus</taxon>
    </lineage>
</organism>
<keyword evidence="3" id="KW-0238">DNA-binding</keyword>
<dbReference type="CDD" id="cd11410">
    <property type="entry name" value="bHLH_O_HES"/>
    <property type="match status" value="1"/>
</dbReference>
<dbReference type="EMBL" id="BGPR01006197">
    <property type="protein sequence ID" value="GBN16879.1"/>
    <property type="molecule type" value="Genomic_DNA"/>
</dbReference>
<protein>
    <submittedName>
        <fullName evidence="9">Transcription factor HES-4</fullName>
    </submittedName>
</protein>
<dbReference type="SUPFAM" id="SSF158457">
    <property type="entry name" value="Orange domain-like"/>
    <property type="match status" value="1"/>
</dbReference>
<dbReference type="Pfam" id="PF07527">
    <property type="entry name" value="Hairy_orange"/>
    <property type="match status" value="1"/>
</dbReference>
<keyword evidence="5" id="KW-0539">Nucleus</keyword>
<dbReference type="InterPro" id="IPR003650">
    <property type="entry name" value="Orange_dom"/>
</dbReference>
<evidence type="ECO:0000313" key="9">
    <source>
        <dbReference type="EMBL" id="GBN16879.1"/>
    </source>
</evidence>
<evidence type="ECO:0000256" key="2">
    <source>
        <dbReference type="ARBA" id="ARBA00023015"/>
    </source>
</evidence>
<dbReference type="InterPro" id="IPR050370">
    <property type="entry name" value="HES_HEY"/>
</dbReference>
<feature type="domain" description="Orange" evidence="8">
    <location>
        <begin position="123"/>
        <end position="153"/>
    </location>
</feature>
<feature type="domain" description="BHLH" evidence="7">
    <location>
        <begin position="47"/>
        <end position="108"/>
    </location>
</feature>
<sequence length="298" mass="33193">MTKLNNFYMAAFRGKQPIDTWLVQSLGREQPLQGLMINARVSFKGAGFAASKPLIEKRRRARINRSLGELKAIVVPTPDKNLQMPNARPPKLEKADILEMTVEYVKKMSEREKLLPEIDANGFDAGYKECLKEVYRFLECENQELKSRLMYHLNNPHCSPTSFNELVSASMDDTSSSCSSNSRSQTPASVAVEPCQMEYSSSSPFTDNEQDVSSNSQSSSSKTFPVHSPVSAAANNSACAKPVMRQPLQNLHGPLDLATNASLRRNDASTRQYARPAVVNMYGGNVSESVWRPWHDGR</sequence>
<dbReference type="Proteomes" id="UP000499080">
    <property type="component" value="Unassembled WGS sequence"/>
</dbReference>
<feature type="region of interest" description="Disordered" evidence="6">
    <location>
        <begin position="199"/>
        <end position="229"/>
    </location>
</feature>
<dbReference type="InterPro" id="IPR011598">
    <property type="entry name" value="bHLH_dom"/>
</dbReference>
<evidence type="ECO:0000259" key="7">
    <source>
        <dbReference type="PROSITE" id="PS50888"/>
    </source>
</evidence>
<keyword evidence="2" id="KW-0805">Transcription regulation</keyword>
<dbReference type="Pfam" id="PF00010">
    <property type="entry name" value="HLH"/>
    <property type="match status" value="1"/>
</dbReference>
<dbReference type="SUPFAM" id="SSF47459">
    <property type="entry name" value="HLH, helix-loop-helix DNA-binding domain"/>
    <property type="match status" value="1"/>
</dbReference>
<name>A0A4Y2LQY2_ARAVE</name>